<name>A0A6N6MV12_9HYPH</name>
<keyword evidence="8" id="KW-1185">Reference proteome</keyword>
<comment type="subcellular location">
    <subcellularLocation>
        <location evidence="1">Membrane</location>
        <topology evidence="1">Multi-pass membrane protein</topology>
    </subcellularLocation>
</comment>
<keyword evidence="4 5" id="KW-0472">Membrane</keyword>
<dbReference type="GO" id="GO:0005886">
    <property type="term" value="C:plasma membrane"/>
    <property type="evidence" value="ECO:0007669"/>
    <property type="project" value="TreeGrafter"/>
</dbReference>
<keyword evidence="3 5" id="KW-1133">Transmembrane helix</keyword>
<sequence length="151" mass="15723">MLSALAAEIGPAWIWILAGLVLMGAELAAPGVFLVWLGLAALLTGFLSAGLPLPWQAQVLIFAGLAVVSVALASRLTRKPLSPLNRADRGLIGRDCVLAEPIVDGEGRLRLDDTLWRVSGPDLPAGTRVRVTGMSGTILRVDPARPAGEGA</sequence>
<dbReference type="InterPro" id="IPR002810">
    <property type="entry name" value="NfeD-like_C"/>
</dbReference>
<dbReference type="PANTHER" id="PTHR33507">
    <property type="entry name" value="INNER MEMBRANE PROTEIN YBBJ"/>
    <property type="match status" value="1"/>
</dbReference>
<evidence type="ECO:0000313" key="7">
    <source>
        <dbReference type="EMBL" id="KAB1075580.1"/>
    </source>
</evidence>
<evidence type="ECO:0000256" key="3">
    <source>
        <dbReference type="ARBA" id="ARBA00022989"/>
    </source>
</evidence>
<keyword evidence="2 5" id="KW-0812">Transmembrane</keyword>
<dbReference type="Pfam" id="PF01957">
    <property type="entry name" value="NfeD"/>
    <property type="match status" value="1"/>
</dbReference>
<dbReference type="Gene3D" id="2.40.50.140">
    <property type="entry name" value="Nucleic acid-binding proteins"/>
    <property type="match status" value="1"/>
</dbReference>
<organism evidence="7 8">
    <name type="scientific">Methylobacterium planeticum</name>
    <dbReference type="NCBI Taxonomy" id="2615211"/>
    <lineage>
        <taxon>Bacteria</taxon>
        <taxon>Pseudomonadati</taxon>
        <taxon>Pseudomonadota</taxon>
        <taxon>Alphaproteobacteria</taxon>
        <taxon>Hyphomicrobiales</taxon>
        <taxon>Methylobacteriaceae</taxon>
        <taxon>Methylobacterium</taxon>
    </lineage>
</organism>
<protein>
    <submittedName>
        <fullName evidence="7">NfeD family protein</fullName>
    </submittedName>
</protein>
<dbReference type="AlphaFoldDB" id="A0A6N6MV12"/>
<evidence type="ECO:0000259" key="6">
    <source>
        <dbReference type="Pfam" id="PF01957"/>
    </source>
</evidence>
<feature type="transmembrane region" description="Helical" evidence="5">
    <location>
        <begin position="12"/>
        <end position="43"/>
    </location>
</feature>
<reference evidence="7 8" key="1">
    <citation type="submission" date="2019-09" db="EMBL/GenBank/DDBJ databases">
        <title>YIM 132548 draft genome.</title>
        <authorList>
            <person name="Jiang L."/>
        </authorList>
    </citation>
    <scope>NUCLEOTIDE SEQUENCE [LARGE SCALE GENOMIC DNA]</scope>
    <source>
        <strain evidence="7 8">YIM 132548</strain>
    </source>
</reference>
<feature type="domain" description="NfeD-like C-terminal" evidence="6">
    <location>
        <begin position="90"/>
        <end position="143"/>
    </location>
</feature>
<evidence type="ECO:0000256" key="5">
    <source>
        <dbReference type="SAM" id="Phobius"/>
    </source>
</evidence>
<dbReference type="EMBL" id="VZZJ01000002">
    <property type="protein sequence ID" value="KAB1075580.1"/>
    <property type="molecule type" value="Genomic_DNA"/>
</dbReference>
<dbReference type="Proteomes" id="UP000441523">
    <property type="component" value="Unassembled WGS sequence"/>
</dbReference>
<evidence type="ECO:0000313" key="8">
    <source>
        <dbReference type="Proteomes" id="UP000441523"/>
    </source>
</evidence>
<dbReference type="RefSeq" id="WP_150961643.1">
    <property type="nucleotide sequence ID" value="NZ_VZZJ01000002.1"/>
</dbReference>
<evidence type="ECO:0000256" key="1">
    <source>
        <dbReference type="ARBA" id="ARBA00004141"/>
    </source>
</evidence>
<gene>
    <name evidence="7" type="ORF">F6X51_02545</name>
</gene>
<proteinExistence type="predicted"/>
<dbReference type="InterPro" id="IPR052165">
    <property type="entry name" value="Membrane_assoc_protease"/>
</dbReference>
<dbReference type="InterPro" id="IPR012340">
    <property type="entry name" value="NA-bd_OB-fold"/>
</dbReference>
<evidence type="ECO:0000256" key="4">
    <source>
        <dbReference type="ARBA" id="ARBA00023136"/>
    </source>
</evidence>
<dbReference type="PANTHER" id="PTHR33507:SF3">
    <property type="entry name" value="INNER MEMBRANE PROTEIN YBBJ"/>
    <property type="match status" value="1"/>
</dbReference>
<comment type="caution">
    <text evidence="7">The sequence shown here is derived from an EMBL/GenBank/DDBJ whole genome shotgun (WGS) entry which is preliminary data.</text>
</comment>
<evidence type="ECO:0000256" key="2">
    <source>
        <dbReference type="ARBA" id="ARBA00022692"/>
    </source>
</evidence>
<accession>A0A6N6MV12</accession>
<feature type="transmembrane region" description="Helical" evidence="5">
    <location>
        <begin position="55"/>
        <end position="76"/>
    </location>
</feature>